<feature type="transmembrane region" description="Helical" evidence="5">
    <location>
        <begin position="60"/>
        <end position="79"/>
    </location>
</feature>
<comment type="caution">
    <text evidence="6">The sequence shown here is derived from an EMBL/GenBank/DDBJ whole genome shotgun (WGS) entry which is preliminary data.</text>
</comment>
<feature type="transmembrane region" description="Helical" evidence="5">
    <location>
        <begin position="36"/>
        <end position="54"/>
    </location>
</feature>
<accession>A0ABU4RUF0</accession>
<protein>
    <submittedName>
        <fullName evidence="6">SemiSWEET transporter</fullName>
    </submittedName>
</protein>
<keyword evidence="3 5" id="KW-1133">Transmembrane helix</keyword>
<name>A0ABU4RUF0_9HYPH</name>
<dbReference type="EMBL" id="JAXAFJ010000005">
    <property type="protein sequence ID" value="MDX6806476.1"/>
    <property type="molecule type" value="Genomic_DNA"/>
</dbReference>
<evidence type="ECO:0000313" key="7">
    <source>
        <dbReference type="Proteomes" id="UP001274321"/>
    </source>
</evidence>
<organism evidence="6 7">
    <name type="scientific">Terrihabitans rhizophilus</name>
    <dbReference type="NCBI Taxonomy" id="3092662"/>
    <lineage>
        <taxon>Bacteria</taxon>
        <taxon>Pseudomonadati</taxon>
        <taxon>Pseudomonadota</taxon>
        <taxon>Alphaproteobacteria</taxon>
        <taxon>Hyphomicrobiales</taxon>
        <taxon>Terrihabitans</taxon>
    </lineage>
</organism>
<keyword evidence="2 5" id="KW-0812">Transmembrane</keyword>
<dbReference type="Proteomes" id="UP001274321">
    <property type="component" value="Unassembled WGS sequence"/>
</dbReference>
<evidence type="ECO:0000256" key="2">
    <source>
        <dbReference type="ARBA" id="ARBA00022692"/>
    </source>
</evidence>
<gene>
    <name evidence="6" type="ORF">SCD90_10400</name>
</gene>
<proteinExistence type="predicted"/>
<evidence type="ECO:0000256" key="3">
    <source>
        <dbReference type="ARBA" id="ARBA00022989"/>
    </source>
</evidence>
<dbReference type="InterPro" id="IPR006603">
    <property type="entry name" value="PQ-loop_rpt"/>
</dbReference>
<evidence type="ECO:0000256" key="1">
    <source>
        <dbReference type="ARBA" id="ARBA00004141"/>
    </source>
</evidence>
<dbReference type="InterPro" id="IPR047662">
    <property type="entry name" value="SemiSWEET"/>
</dbReference>
<reference evidence="6 7" key="1">
    <citation type="submission" date="2023-11" db="EMBL/GenBank/DDBJ databases">
        <authorList>
            <person name="Bao R."/>
        </authorList>
    </citation>
    <scope>NUCLEOTIDE SEQUENCE [LARGE SCALE GENOMIC DNA]</scope>
    <source>
        <strain evidence="6 7">PJ23</strain>
    </source>
</reference>
<sequence>MDLESFVGLFAAVVTTAASIPQVVKCWRTRSSGDLSLRMLVIQMTGLSAWAVYGVLKGDLIIITSNSVGVALFATLAVFKLTFKEKTAQAQPAQ</sequence>
<keyword evidence="7" id="KW-1185">Reference proteome</keyword>
<evidence type="ECO:0000256" key="4">
    <source>
        <dbReference type="ARBA" id="ARBA00023136"/>
    </source>
</evidence>
<feature type="transmembrane region" description="Helical" evidence="5">
    <location>
        <begin position="6"/>
        <end position="24"/>
    </location>
</feature>
<evidence type="ECO:0000256" key="5">
    <source>
        <dbReference type="SAM" id="Phobius"/>
    </source>
</evidence>
<keyword evidence="4 5" id="KW-0472">Membrane</keyword>
<evidence type="ECO:0000313" key="6">
    <source>
        <dbReference type="EMBL" id="MDX6806476.1"/>
    </source>
</evidence>
<comment type="subcellular location">
    <subcellularLocation>
        <location evidence="1">Membrane</location>
        <topology evidence="1">Multi-pass membrane protein</topology>
    </subcellularLocation>
</comment>
<dbReference type="NCBIfam" id="NF037968">
    <property type="entry name" value="SemiSWEET_2"/>
    <property type="match status" value="1"/>
</dbReference>
<dbReference type="Gene3D" id="1.20.1280.290">
    <property type="match status" value="1"/>
</dbReference>
<dbReference type="Pfam" id="PF04193">
    <property type="entry name" value="PQ-loop"/>
    <property type="match status" value="1"/>
</dbReference>
<dbReference type="RefSeq" id="WP_319844603.1">
    <property type="nucleotide sequence ID" value="NZ_JAXAFJ010000005.1"/>
</dbReference>